<dbReference type="Pfam" id="PF05834">
    <property type="entry name" value="Lycopene_cycl"/>
    <property type="match status" value="1"/>
</dbReference>
<comment type="caution">
    <text evidence="2">The sequence shown here is derived from an EMBL/GenBank/DDBJ whole genome shotgun (WGS) entry which is preliminary data.</text>
</comment>
<comment type="similarity">
    <text evidence="1">Belongs to the GMC oxidoreductase family.</text>
</comment>
<reference evidence="3" key="1">
    <citation type="journal article" date="2019" name="Int. J. Syst. Evol. Microbiol.">
        <title>The Global Catalogue of Microorganisms (GCM) 10K type strain sequencing project: providing services to taxonomists for standard genome sequencing and annotation.</title>
        <authorList>
            <consortium name="The Broad Institute Genomics Platform"/>
            <consortium name="The Broad Institute Genome Sequencing Center for Infectious Disease"/>
            <person name="Wu L."/>
            <person name="Ma J."/>
        </authorList>
    </citation>
    <scope>NUCLEOTIDE SEQUENCE [LARGE SCALE GENOMIC DNA]</scope>
    <source>
        <strain evidence="3">CGMCC 4.7131</strain>
    </source>
</reference>
<gene>
    <name evidence="2" type="ORF">ACFPWV_15160</name>
</gene>
<evidence type="ECO:0000313" key="2">
    <source>
        <dbReference type="EMBL" id="MFC5241240.1"/>
    </source>
</evidence>
<dbReference type="SUPFAM" id="SSF51905">
    <property type="entry name" value="FAD/NAD(P)-binding domain"/>
    <property type="match status" value="1"/>
</dbReference>
<keyword evidence="3" id="KW-1185">Reference proteome</keyword>
<dbReference type="RefSeq" id="WP_344556215.1">
    <property type="nucleotide sequence ID" value="NZ_BAAATG010000006.1"/>
</dbReference>
<proteinExistence type="inferred from homology"/>
<dbReference type="PANTHER" id="PTHR11552:SF147">
    <property type="entry name" value="CHOLINE DEHYDROGENASE, MITOCHONDRIAL"/>
    <property type="match status" value="1"/>
</dbReference>
<evidence type="ECO:0000313" key="3">
    <source>
        <dbReference type="Proteomes" id="UP001596035"/>
    </source>
</evidence>
<dbReference type="Proteomes" id="UP001596035">
    <property type="component" value="Unassembled WGS sequence"/>
</dbReference>
<accession>A0ABW0DT43</accession>
<evidence type="ECO:0000256" key="1">
    <source>
        <dbReference type="ARBA" id="ARBA00010790"/>
    </source>
</evidence>
<dbReference type="InterPro" id="IPR012132">
    <property type="entry name" value="GMC_OxRdtase"/>
</dbReference>
<dbReference type="PANTHER" id="PTHR11552">
    <property type="entry name" value="GLUCOSE-METHANOL-CHOLINE GMC OXIDOREDUCTASE"/>
    <property type="match status" value="1"/>
</dbReference>
<protein>
    <submittedName>
        <fullName evidence="2">FAD-dependent oxidoreductase</fullName>
    </submittedName>
</protein>
<organism evidence="2 3">
    <name type="scientific">Streptomyces atrovirens</name>
    <dbReference type="NCBI Taxonomy" id="285556"/>
    <lineage>
        <taxon>Bacteria</taxon>
        <taxon>Bacillati</taxon>
        <taxon>Actinomycetota</taxon>
        <taxon>Actinomycetes</taxon>
        <taxon>Kitasatosporales</taxon>
        <taxon>Streptomycetaceae</taxon>
        <taxon>Streptomyces</taxon>
    </lineage>
</organism>
<name>A0ABW0DT43_9ACTN</name>
<dbReference type="EMBL" id="JBHSKN010000014">
    <property type="protein sequence ID" value="MFC5241240.1"/>
    <property type="molecule type" value="Genomic_DNA"/>
</dbReference>
<dbReference type="Gene3D" id="3.50.50.60">
    <property type="entry name" value="FAD/NAD(P)-binding domain"/>
    <property type="match status" value="1"/>
</dbReference>
<dbReference type="InterPro" id="IPR036188">
    <property type="entry name" value="FAD/NAD-bd_sf"/>
</dbReference>
<sequence length="103" mass="10845">MTHAGAANGYDVVVLGGGVAGCVLAARLSEDPDRSVCLVEAGRDYGPGAGGWPRTALDARALPRDHVWERHTAAHRIRARVIGGSSCVNGCWNTWARCTAHPL</sequence>